<dbReference type="PANTHER" id="PTHR45628:SF22">
    <property type="entry name" value="VOLTAGE-DEPENDENT T-TYPE CALCIUM CHANNEL SUBUNIT ALPHA"/>
    <property type="match status" value="1"/>
</dbReference>
<dbReference type="Gene3D" id="1.20.120.350">
    <property type="entry name" value="Voltage-gated potassium channels. Chain C"/>
    <property type="match status" value="1"/>
</dbReference>
<feature type="domain" description="Ion transport" evidence="12">
    <location>
        <begin position="2"/>
        <end position="76"/>
    </location>
</feature>
<evidence type="ECO:0000313" key="14">
    <source>
        <dbReference type="Proteomes" id="UP001208570"/>
    </source>
</evidence>
<evidence type="ECO:0000256" key="6">
    <source>
        <dbReference type="ARBA" id="ARBA00022837"/>
    </source>
</evidence>
<organism evidence="13 14">
    <name type="scientific">Paralvinella palmiformis</name>
    <dbReference type="NCBI Taxonomy" id="53620"/>
    <lineage>
        <taxon>Eukaryota</taxon>
        <taxon>Metazoa</taxon>
        <taxon>Spiralia</taxon>
        <taxon>Lophotrochozoa</taxon>
        <taxon>Annelida</taxon>
        <taxon>Polychaeta</taxon>
        <taxon>Sedentaria</taxon>
        <taxon>Canalipalpata</taxon>
        <taxon>Terebellida</taxon>
        <taxon>Terebelliformia</taxon>
        <taxon>Alvinellidae</taxon>
        <taxon>Paralvinella</taxon>
    </lineage>
</organism>
<dbReference type="Pfam" id="PF00520">
    <property type="entry name" value="Ion_trans"/>
    <property type="match status" value="1"/>
</dbReference>
<keyword evidence="8" id="KW-1133">Transmembrane helix</keyword>
<accession>A0AAD9J8M5</accession>
<dbReference type="Proteomes" id="UP001208570">
    <property type="component" value="Unassembled WGS sequence"/>
</dbReference>
<dbReference type="AlphaFoldDB" id="A0AAD9J8M5"/>
<evidence type="ECO:0000256" key="11">
    <source>
        <dbReference type="ARBA" id="ARBA00023303"/>
    </source>
</evidence>
<proteinExistence type="predicted"/>
<dbReference type="GO" id="GO:0005891">
    <property type="term" value="C:voltage-gated calcium channel complex"/>
    <property type="evidence" value="ECO:0007669"/>
    <property type="project" value="TreeGrafter"/>
</dbReference>
<evidence type="ECO:0000256" key="7">
    <source>
        <dbReference type="ARBA" id="ARBA00022882"/>
    </source>
</evidence>
<dbReference type="EMBL" id="JAODUP010000529">
    <property type="protein sequence ID" value="KAK2147915.1"/>
    <property type="molecule type" value="Genomic_DNA"/>
</dbReference>
<keyword evidence="5" id="KW-0812">Transmembrane</keyword>
<evidence type="ECO:0000256" key="4">
    <source>
        <dbReference type="ARBA" id="ARBA00022673"/>
    </source>
</evidence>
<dbReference type="GO" id="GO:0098703">
    <property type="term" value="P:calcium ion import across plasma membrane"/>
    <property type="evidence" value="ECO:0007669"/>
    <property type="project" value="TreeGrafter"/>
</dbReference>
<evidence type="ECO:0000256" key="1">
    <source>
        <dbReference type="ARBA" id="ARBA00004141"/>
    </source>
</evidence>
<keyword evidence="9" id="KW-0406">Ion transport</keyword>
<dbReference type="InterPro" id="IPR027359">
    <property type="entry name" value="Volt_channel_dom_sf"/>
</dbReference>
<dbReference type="SUPFAM" id="SSF81324">
    <property type="entry name" value="Voltage-gated potassium channels"/>
    <property type="match status" value="1"/>
</dbReference>
<dbReference type="GO" id="GO:0008331">
    <property type="term" value="F:high voltage-gated calcium channel activity"/>
    <property type="evidence" value="ECO:0007669"/>
    <property type="project" value="TreeGrafter"/>
</dbReference>
<keyword evidence="2" id="KW-0813">Transport</keyword>
<dbReference type="InterPro" id="IPR050599">
    <property type="entry name" value="VDCC_alpha-1_subunit"/>
</dbReference>
<name>A0AAD9J8M5_9ANNE</name>
<sequence length="143" mass="16082">MGVILLNCVTLGMYQPCEDEVCATTRCQVLAIFDHFIFGFFAIEMLIKITAMGMIGKTTYLAETWNRLDMFIVTAGTESRVATFLAETCVMSHQSLSRQVKSKYESPTAVEFGSRTPKSDHLQPWSLGVEHPSQITYSRGVWE</sequence>
<evidence type="ECO:0000256" key="10">
    <source>
        <dbReference type="ARBA" id="ARBA00023136"/>
    </source>
</evidence>
<evidence type="ECO:0000256" key="8">
    <source>
        <dbReference type="ARBA" id="ARBA00022989"/>
    </source>
</evidence>
<evidence type="ECO:0000256" key="2">
    <source>
        <dbReference type="ARBA" id="ARBA00022448"/>
    </source>
</evidence>
<keyword evidence="14" id="KW-1185">Reference proteome</keyword>
<protein>
    <recommendedName>
        <fullName evidence="12">Ion transport domain-containing protein</fullName>
    </recommendedName>
</protein>
<keyword evidence="6" id="KW-0106">Calcium</keyword>
<evidence type="ECO:0000256" key="9">
    <source>
        <dbReference type="ARBA" id="ARBA00023065"/>
    </source>
</evidence>
<evidence type="ECO:0000313" key="13">
    <source>
        <dbReference type="EMBL" id="KAK2147915.1"/>
    </source>
</evidence>
<dbReference type="PANTHER" id="PTHR45628">
    <property type="entry name" value="VOLTAGE-DEPENDENT CALCIUM CHANNEL TYPE A SUBUNIT ALPHA-1"/>
    <property type="match status" value="1"/>
</dbReference>
<keyword evidence="4" id="KW-0107">Calcium channel</keyword>
<keyword evidence="3" id="KW-0109">Calcium transport</keyword>
<comment type="caution">
    <text evidence="13">The sequence shown here is derived from an EMBL/GenBank/DDBJ whole genome shotgun (WGS) entry which is preliminary data.</text>
</comment>
<comment type="subcellular location">
    <subcellularLocation>
        <location evidence="1">Membrane</location>
        <topology evidence="1">Multi-pass membrane protein</topology>
    </subcellularLocation>
</comment>
<evidence type="ECO:0000259" key="12">
    <source>
        <dbReference type="Pfam" id="PF00520"/>
    </source>
</evidence>
<keyword evidence="11" id="KW-0407">Ion channel</keyword>
<reference evidence="13" key="1">
    <citation type="journal article" date="2023" name="Mol. Biol. Evol.">
        <title>Third-Generation Sequencing Reveals the Adaptive Role of the Epigenome in Three Deep-Sea Polychaetes.</title>
        <authorList>
            <person name="Perez M."/>
            <person name="Aroh O."/>
            <person name="Sun Y."/>
            <person name="Lan Y."/>
            <person name="Juniper S.K."/>
            <person name="Young C.R."/>
            <person name="Angers B."/>
            <person name="Qian P.Y."/>
        </authorList>
    </citation>
    <scope>NUCLEOTIDE SEQUENCE</scope>
    <source>
        <strain evidence="13">P08H-3</strain>
    </source>
</reference>
<evidence type="ECO:0000256" key="5">
    <source>
        <dbReference type="ARBA" id="ARBA00022692"/>
    </source>
</evidence>
<dbReference type="InterPro" id="IPR005821">
    <property type="entry name" value="Ion_trans_dom"/>
</dbReference>
<keyword evidence="10" id="KW-0472">Membrane</keyword>
<keyword evidence="7" id="KW-0851">Voltage-gated channel</keyword>
<gene>
    <name evidence="13" type="ORF">LSH36_529g01061</name>
</gene>
<evidence type="ECO:0000256" key="3">
    <source>
        <dbReference type="ARBA" id="ARBA00022568"/>
    </source>
</evidence>